<dbReference type="InterPro" id="IPR036056">
    <property type="entry name" value="Fibrinogen-like_C"/>
</dbReference>
<evidence type="ECO:0000256" key="2">
    <source>
        <dbReference type="ARBA" id="ARBA00053344"/>
    </source>
</evidence>
<dbReference type="NCBIfam" id="NF040941">
    <property type="entry name" value="GGGWT_bact"/>
    <property type="match status" value="1"/>
</dbReference>
<dbReference type="EMBL" id="VIIS01000406">
    <property type="protein sequence ID" value="KAF0309396.1"/>
    <property type="molecule type" value="Genomic_DNA"/>
</dbReference>
<reference evidence="6 7" key="1">
    <citation type="submission" date="2019-07" db="EMBL/GenBank/DDBJ databases">
        <title>Draft genome assembly of a fouling barnacle, Amphibalanus amphitrite (Darwin, 1854): The first reference genome for Thecostraca.</title>
        <authorList>
            <person name="Kim W."/>
        </authorList>
    </citation>
    <scope>NUCLEOTIDE SEQUENCE [LARGE SCALE GENOMIC DNA]</scope>
    <source>
        <strain evidence="6">SNU_AA5</strain>
        <tissue evidence="6">Soma without cirri and trophi</tissue>
    </source>
</reference>
<proteinExistence type="predicted"/>
<dbReference type="GO" id="GO:0030246">
    <property type="term" value="F:carbohydrate binding"/>
    <property type="evidence" value="ECO:0007669"/>
    <property type="project" value="UniProtKB-ARBA"/>
</dbReference>
<gene>
    <name evidence="6" type="primary">TL5B_26</name>
    <name evidence="6" type="ORF">FJT64_019490</name>
</gene>
<evidence type="ECO:0000259" key="5">
    <source>
        <dbReference type="PROSITE" id="PS51406"/>
    </source>
</evidence>
<feature type="domain" description="Fibrinogen C-terminal" evidence="5">
    <location>
        <begin position="173"/>
        <end position="395"/>
    </location>
</feature>
<dbReference type="SUPFAM" id="SSF56496">
    <property type="entry name" value="Fibrinogen C-terminal domain-like"/>
    <property type="match status" value="1"/>
</dbReference>
<keyword evidence="3" id="KW-0175">Coiled coil</keyword>
<dbReference type="CDD" id="cd00087">
    <property type="entry name" value="FReD"/>
    <property type="match status" value="1"/>
</dbReference>
<sequence>MRLVMCWLLSCAALSAGNTQAHDIPLDSGIGADSEPSGALSDRLQRMDERLIQLAARLESLTHTVDTQLAQLDNSVLQLYRELGSGRLTEAAAELRGVLQEARAAPADPELVSTLSQEIRQSEQLLQAQLNDTQQRLVTLLEEGRPAAAAAGASPATTTVIVERCSFPDQFQRTDEWRPADCAAVQQRHQRSGVYTIYPPVCGNGGGIRVYCDMDTDGGGWTVLLRRADLPDHQDFDLGWDSYKWGFGNLSAEFWLGNEYMNLLTSMDQMQLRVDLKDWENNSVSSTYTPFSVGSEQQKYVLKVGKYEGKTGDALTSLSNGAKFSTKDQDNDTWSKKCAVEYQNAWWHKSCMHTTLTGPYVPKTMKKHWIGITWHQWKGNKYSLKQAELKMRPVNYMTWCHKLANEGARE</sequence>
<evidence type="ECO:0000256" key="3">
    <source>
        <dbReference type="SAM" id="Coils"/>
    </source>
</evidence>
<dbReference type="Proteomes" id="UP000440578">
    <property type="component" value="Unassembled WGS sequence"/>
</dbReference>
<keyword evidence="4" id="KW-0732">Signal</keyword>
<dbReference type="OrthoDB" id="7936929at2759"/>
<dbReference type="PROSITE" id="PS51406">
    <property type="entry name" value="FIBRINOGEN_C_2"/>
    <property type="match status" value="1"/>
</dbReference>
<evidence type="ECO:0000313" key="6">
    <source>
        <dbReference type="EMBL" id="KAF0309396.1"/>
    </source>
</evidence>
<dbReference type="InterPro" id="IPR002181">
    <property type="entry name" value="Fibrinogen_a/b/g_C_dom"/>
</dbReference>
<feature type="chain" id="PRO_5025364935" evidence="4">
    <location>
        <begin position="22"/>
        <end position="410"/>
    </location>
</feature>
<dbReference type="AlphaFoldDB" id="A0A6A4WPL8"/>
<protein>
    <submittedName>
        <fullName evidence="6">Techylectin-5B</fullName>
    </submittedName>
</protein>
<accession>A0A6A4WPL8</accession>
<feature type="coiled-coil region" evidence="3">
    <location>
        <begin position="112"/>
        <end position="143"/>
    </location>
</feature>
<dbReference type="Gene3D" id="3.90.215.10">
    <property type="entry name" value="Gamma Fibrinogen, chain A, domain 1"/>
    <property type="match status" value="1"/>
</dbReference>
<evidence type="ECO:0000256" key="4">
    <source>
        <dbReference type="SAM" id="SignalP"/>
    </source>
</evidence>
<comment type="caution">
    <text evidence="6">The sequence shown here is derived from an EMBL/GenBank/DDBJ whole genome shotgun (WGS) entry which is preliminary data.</text>
</comment>
<keyword evidence="7" id="KW-1185">Reference proteome</keyword>
<dbReference type="Pfam" id="PF00147">
    <property type="entry name" value="Fibrinogen_C"/>
    <property type="match status" value="1"/>
</dbReference>
<dbReference type="InterPro" id="IPR014716">
    <property type="entry name" value="Fibrinogen_a/b/g_C_1"/>
</dbReference>
<keyword evidence="1" id="KW-1015">Disulfide bond</keyword>
<feature type="signal peptide" evidence="4">
    <location>
        <begin position="1"/>
        <end position="21"/>
    </location>
</feature>
<evidence type="ECO:0000313" key="7">
    <source>
        <dbReference type="Proteomes" id="UP000440578"/>
    </source>
</evidence>
<evidence type="ECO:0000256" key="1">
    <source>
        <dbReference type="ARBA" id="ARBA00023157"/>
    </source>
</evidence>
<dbReference type="FunFam" id="3.90.215.10:FF:000001">
    <property type="entry name" value="Tenascin isoform 1"/>
    <property type="match status" value="1"/>
</dbReference>
<dbReference type="GO" id="GO:0005615">
    <property type="term" value="C:extracellular space"/>
    <property type="evidence" value="ECO:0007669"/>
    <property type="project" value="TreeGrafter"/>
</dbReference>
<dbReference type="InterPro" id="IPR050373">
    <property type="entry name" value="Fibrinogen_C-term_domain"/>
</dbReference>
<dbReference type="PANTHER" id="PTHR19143">
    <property type="entry name" value="FIBRINOGEN/TENASCIN/ANGIOPOEITIN"/>
    <property type="match status" value="1"/>
</dbReference>
<comment type="function">
    <text evidence="2">Lectin involved in innate immunity. Agglutinates all types of human erythrocytes, Gram-positive and Gram-negative bacteria. Has a stronger agglutinating activity towards Gram-negative bacteria than towards Gram-positive bacteria. Specifically recognizes acetyl group-containing substances on agglutinated cells. The hemagglutinating activity was inhibited by EDTA, acetyl group-containing mono- and disaccharides, N-acetyl derivatives of amino acids, other acetyl group-containing substances, propionamide and benzamide. Enhances the antimicrobial activity of big defensin against Gram-positive bacteria but not against Gram-negative bacteria.</text>
</comment>
<organism evidence="6 7">
    <name type="scientific">Amphibalanus amphitrite</name>
    <name type="common">Striped barnacle</name>
    <name type="synonym">Balanus amphitrite</name>
    <dbReference type="NCBI Taxonomy" id="1232801"/>
    <lineage>
        <taxon>Eukaryota</taxon>
        <taxon>Metazoa</taxon>
        <taxon>Ecdysozoa</taxon>
        <taxon>Arthropoda</taxon>
        <taxon>Crustacea</taxon>
        <taxon>Multicrustacea</taxon>
        <taxon>Cirripedia</taxon>
        <taxon>Thoracica</taxon>
        <taxon>Thoracicalcarea</taxon>
        <taxon>Balanomorpha</taxon>
        <taxon>Balanoidea</taxon>
        <taxon>Balanidae</taxon>
        <taxon>Amphibalaninae</taxon>
        <taxon>Amphibalanus</taxon>
    </lineage>
</organism>
<dbReference type="SMART" id="SM00186">
    <property type="entry name" value="FBG"/>
    <property type="match status" value="1"/>
</dbReference>
<name>A0A6A4WPL8_AMPAM</name>